<dbReference type="HOGENOM" id="CLU_2848829_0_0_6"/>
<comment type="caution">
    <text evidence="1">The sequence shown here is derived from an EMBL/GenBank/DDBJ whole genome shotgun (WGS) entry which is preliminary data.</text>
</comment>
<protein>
    <submittedName>
        <fullName evidence="1">Uncharacterized protein</fullName>
    </submittedName>
</protein>
<dbReference type="EMBL" id="CBTB010000107">
    <property type="protein sequence ID" value="CDH32522.1"/>
    <property type="molecule type" value="Genomic_DNA"/>
</dbReference>
<sequence length="65" mass="7369">MYGGEDKDYRRNSDLSYLTNQGVECDQYDSSLKNNRSVNLHSAQELINIIHGGTNSVSYALPYPR</sequence>
<organism evidence="1">
    <name type="scientific">Xenorhabdus bovienii str. Intermedium</name>
    <dbReference type="NCBI Taxonomy" id="1379677"/>
    <lineage>
        <taxon>Bacteria</taxon>
        <taxon>Pseudomonadati</taxon>
        <taxon>Pseudomonadota</taxon>
        <taxon>Gammaproteobacteria</taxon>
        <taxon>Enterobacterales</taxon>
        <taxon>Morganellaceae</taxon>
        <taxon>Xenorhabdus</taxon>
    </lineage>
</organism>
<evidence type="ECO:0000313" key="1">
    <source>
        <dbReference type="EMBL" id="CDH32522.1"/>
    </source>
</evidence>
<proteinExistence type="predicted"/>
<dbReference type="AlphaFoldDB" id="A0A077Q8A7"/>
<gene>
    <name evidence="1" type="ORF">XBI1_1950029</name>
</gene>
<name>A0A077Q8A7_XENBV</name>
<dbReference type="Proteomes" id="UP000028480">
    <property type="component" value="Unassembled WGS sequence"/>
</dbReference>
<reference evidence="1" key="1">
    <citation type="submission" date="2013-07" db="EMBL/GenBank/DDBJ databases">
        <title>Sub-species coevolution in mutualistic symbiosis.</title>
        <authorList>
            <person name="Murfin K."/>
            <person name="Klassen J."/>
            <person name="Lee M."/>
            <person name="Forst S."/>
            <person name="Stock P."/>
            <person name="Goodrich-Blair H."/>
        </authorList>
    </citation>
    <scope>NUCLEOTIDE SEQUENCE [LARGE SCALE GENOMIC DNA]</scope>
    <source>
        <strain evidence="1">Intermedium</strain>
    </source>
</reference>
<accession>A0A077Q8A7</accession>